<dbReference type="OrthoDB" id="3162605at2759"/>
<protein>
    <recommendedName>
        <fullName evidence="7">GmrSD restriction endonucleases C-terminal domain-containing protein</fullName>
    </recommendedName>
</protein>
<comment type="similarity">
    <text evidence="2">Belongs to the FUN14 family.</text>
</comment>
<keyword evidence="4" id="KW-1133">Transmembrane helix</keyword>
<evidence type="ECO:0000256" key="2">
    <source>
        <dbReference type="ARBA" id="ARBA00009160"/>
    </source>
</evidence>
<name>A0A4S4M2T1_9AGAM</name>
<feature type="domain" description="GmrSD restriction endonucleases C-terminal" evidence="7">
    <location>
        <begin position="197"/>
        <end position="286"/>
    </location>
</feature>
<keyword evidence="5" id="KW-0472">Membrane</keyword>
<organism evidence="8 9">
    <name type="scientific">Bondarzewia mesenterica</name>
    <dbReference type="NCBI Taxonomy" id="1095465"/>
    <lineage>
        <taxon>Eukaryota</taxon>
        <taxon>Fungi</taxon>
        <taxon>Dikarya</taxon>
        <taxon>Basidiomycota</taxon>
        <taxon>Agaricomycotina</taxon>
        <taxon>Agaricomycetes</taxon>
        <taxon>Russulales</taxon>
        <taxon>Bondarzewiaceae</taxon>
        <taxon>Bondarzewia</taxon>
    </lineage>
</organism>
<evidence type="ECO:0000256" key="1">
    <source>
        <dbReference type="ARBA" id="ARBA00004370"/>
    </source>
</evidence>
<dbReference type="InterPro" id="IPR007014">
    <property type="entry name" value="FUN14"/>
</dbReference>
<dbReference type="Proteomes" id="UP000310158">
    <property type="component" value="Unassembled WGS sequence"/>
</dbReference>
<evidence type="ECO:0000256" key="6">
    <source>
        <dbReference type="SAM" id="MobiDB-lite"/>
    </source>
</evidence>
<dbReference type="PANTHER" id="PTHR24094:SF15">
    <property type="entry name" value="AMP-DEPENDENT SYNTHETASE_LIGASE DOMAIN-CONTAINING PROTEIN-RELATED"/>
    <property type="match status" value="1"/>
</dbReference>
<evidence type="ECO:0000256" key="3">
    <source>
        <dbReference type="ARBA" id="ARBA00022692"/>
    </source>
</evidence>
<accession>A0A4S4M2T1</accession>
<evidence type="ECO:0000256" key="4">
    <source>
        <dbReference type="ARBA" id="ARBA00022989"/>
    </source>
</evidence>
<keyword evidence="9" id="KW-1185">Reference proteome</keyword>
<dbReference type="PANTHER" id="PTHR24094">
    <property type="entry name" value="SECRETED PROTEIN"/>
    <property type="match status" value="1"/>
</dbReference>
<sequence length="499" mass="55030">MRYMDIIIVTYTTFDNPAGPDPETLQKARSGWALLVRRRFRLPRSKSNAGHRRNMVMRAYPCVIGLSGSGKCNPRPFHMVSCFLVRTVEDQYLCQEHEEQLEQPRPAVTVLADPMPVVKRALPAPVSASTARTYLSELTVAVDSNSPAYARSEFKTWDTISGTCDTRETVLKRDGTNVVTDSSCKATSGDWVSPYDNVATTLASDLDIDHLVPLKEAWISGAKDWTAAQREAFANDLTRPQLVAVTDNLNESKGDKDPAQWMPPLQSFQCTYVRAWVTVKHYYDLAIDIRPGLALFPSLPRTGFNQLRSSLRMYSQNASSRHHAGQRSFSFAFKAGGIASAGLGLSMLANWKTIYCEPTGQTVSPPPTSSLPENAEKSSDLPPLPPPPQSSVNLYELSFGTVCGICAGVFIKKGAKALAFALGGVFVLLQYLGSVNVAKVDWGRMSTRFENLFYTTEANGIRHPPTVYSLWRWLVDFLTADFQPRASFLAGLALGIRIG</sequence>
<dbReference type="Pfam" id="PF07510">
    <property type="entry name" value="GmrSD_C"/>
    <property type="match status" value="1"/>
</dbReference>
<feature type="region of interest" description="Disordered" evidence="6">
    <location>
        <begin position="361"/>
        <end position="385"/>
    </location>
</feature>
<dbReference type="EMBL" id="SGPL01000046">
    <property type="protein sequence ID" value="THH19392.1"/>
    <property type="molecule type" value="Genomic_DNA"/>
</dbReference>
<evidence type="ECO:0000313" key="9">
    <source>
        <dbReference type="Proteomes" id="UP000310158"/>
    </source>
</evidence>
<dbReference type="Pfam" id="PF04930">
    <property type="entry name" value="FUN14"/>
    <property type="match status" value="1"/>
</dbReference>
<proteinExistence type="inferred from homology"/>
<comment type="caution">
    <text evidence="8">The sequence shown here is derived from an EMBL/GenBank/DDBJ whole genome shotgun (WGS) entry which is preliminary data.</text>
</comment>
<keyword evidence="3" id="KW-0812">Transmembrane</keyword>
<evidence type="ECO:0000259" key="7">
    <source>
        <dbReference type="Pfam" id="PF07510"/>
    </source>
</evidence>
<dbReference type="AlphaFoldDB" id="A0A4S4M2T1"/>
<gene>
    <name evidence="8" type="ORF">EW146_g1759</name>
</gene>
<reference evidence="8 9" key="1">
    <citation type="submission" date="2019-02" db="EMBL/GenBank/DDBJ databases">
        <title>Genome sequencing of the rare red list fungi Bondarzewia mesenterica.</title>
        <authorList>
            <person name="Buettner E."/>
            <person name="Kellner H."/>
        </authorList>
    </citation>
    <scope>NUCLEOTIDE SEQUENCE [LARGE SCALE GENOMIC DNA]</scope>
    <source>
        <strain evidence="8 9">DSM 108281</strain>
    </source>
</reference>
<dbReference type="GO" id="GO:0016020">
    <property type="term" value="C:membrane"/>
    <property type="evidence" value="ECO:0007669"/>
    <property type="project" value="UniProtKB-SubCell"/>
</dbReference>
<dbReference type="InterPro" id="IPR011089">
    <property type="entry name" value="GmrSD_C"/>
</dbReference>
<evidence type="ECO:0000313" key="8">
    <source>
        <dbReference type="EMBL" id="THH19392.1"/>
    </source>
</evidence>
<evidence type="ECO:0000256" key="5">
    <source>
        <dbReference type="ARBA" id="ARBA00023136"/>
    </source>
</evidence>
<comment type="subcellular location">
    <subcellularLocation>
        <location evidence="1">Membrane</location>
    </subcellularLocation>
</comment>